<gene>
    <name evidence="1" type="ORF">GCM10009613_30690</name>
</gene>
<name>A0ABN1XWQ2_9PSEU</name>
<organism evidence="1 2">
    <name type="scientific">Pseudonocardia kongjuensis</name>
    <dbReference type="NCBI Taxonomy" id="102227"/>
    <lineage>
        <taxon>Bacteria</taxon>
        <taxon>Bacillati</taxon>
        <taxon>Actinomycetota</taxon>
        <taxon>Actinomycetes</taxon>
        <taxon>Pseudonocardiales</taxon>
        <taxon>Pseudonocardiaceae</taxon>
        <taxon>Pseudonocardia</taxon>
    </lineage>
</organism>
<proteinExistence type="predicted"/>
<keyword evidence="2" id="KW-1185">Reference proteome</keyword>
<evidence type="ECO:0000313" key="2">
    <source>
        <dbReference type="Proteomes" id="UP001501414"/>
    </source>
</evidence>
<dbReference type="Proteomes" id="UP001501414">
    <property type="component" value="Unassembled WGS sequence"/>
</dbReference>
<evidence type="ECO:0000313" key="1">
    <source>
        <dbReference type="EMBL" id="GAA1390316.1"/>
    </source>
</evidence>
<sequence>MLGAVAEADGSVHLMSFTMRHHRGQALRDLWDALSKAWRSVTSGRAVERERTRWGALGMVRVVEATHGEHGWHLHVHALVAFDGPVSRELAGELGGAMFGRWERALNRAGLAAPIENRGGLDVRPVDLGSDSIDAVAEYLGNITVEITGGSFKDGRGGNRAPFAVLRDALATGLAEDCERWIEWEQASRGRRQIAWSLGFRELGRRRA</sequence>
<evidence type="ECO:0008006" key="3">
    <source>
        <dbReference type="Google" id="ProtNLM"/>
    </source>
</evidence>
<accession>A0ABN1XWQ2</accession>
<reference evidence="1 2" key="1">
    <citation type="journal article" date="2019" name="Int. J. Syst. Evol. Microbiol.">
        <title>The Global Catalogue of Microorganisms (GCM) 10K type strain sequencing project: providing services to taxonomists for standard genome sequencing and annotation.</title>
        <authorList>
            <consortium name="The Broad Institute Genomics Platform"/>
            <consortium name="The Broad Institute Genome Sequencing Center for Infectious Disease"/>
            <person name="Wu L."/>
            <person name="Ma J."/>
        </authorList>
    </citation>
    <scope>NUCLEOTIDE SEQUENCE [LARGE SCALE GENOMIC DNA]</scope>
    <source>
        <strain evidence="1 2">JCM 11896</strain>
    </source>
</reference>
<dbReference type="EMBL" id="BAAAJK010000011">
    <property type="protein sequence ID" value="GAA1390316.1"/>
    <property type="molecule type" value="Genomic_DNA"/>
</dbReference>
<protein>
    <recommendedName>
        <fullName evidence="3">Replication protein</fullName>
    </recommendedName>
</protein>
<comment type="caution">
    <text evidence="1">The sequence shown here is derived from an EMBL/GenBank/DDBJ whole genome shotgun (WGS) entry which is preliminary data.</text>
</comment>
<dbReference type="RefSeq" id="WP_344022870.1">
    <property type="nucleotide sequence ID" value="NZ_BAAAJK010000011.1"/>
</dbReference>